<dbReference type="Proteomes" id="UP000599437">
    <property type="component" value="Unassembled WGS sequence"/>
</dbReference>
<dbReference type="EMBL" id="BMVO01000032">
    <property type="protein sequence ID" value="GHB28502.1"/>
    <property type="molecule type" value="Genomic_DNA"/>
</dbReference>
<dbReference type="RefSeq" id="WP_138896553.1">
    <property type="nucleotide sequence ID" value="NZ_BMVO01000032.1"/>
</dbReference>
<sequence>MRSIQLALCAGAAVVAVMAPAAAAHAAPTENDGEGRVLVTPSTIAPGGEVDLRVDVCRGRHATGTSDAFAAPAHFSPAADRGDLFAEARIRSDAEAGDYEIWVRCKDGGQANGTVTVVHHHKPTHHPTHHATPIAPVHAGGGGTAETAATEEGGPGTPHTVIGLVLAGVAAVAVAFRSVRRRRTDSD</sequence>
<feature type="signal peptide" evidence="2">
    <location>
        <begin position="1"/>
        <end position="26"/>
    </location>
</feature>
<evidence type="ECO:0000256" key="1">
    <source>
        <dbReference type="SAM" id="Phobius"/>
    </source>
</evidence>
<proteinExistence type="predicted"/>
<protein>
    <submittedName>
        <fullName evidence="3">Uncharacterized protein</fullName>
    </submittedName>
</protein>
<accession>A0ABQ3E7C7</accession>
<evidence type="ECO:0000313" key="4">
    <source>
        <dbReference type="Proteomes" id="UP000599437"/>
    </source>
</evidence>
<keyword evidence="4" id="KW-1185">Reference proteome</keyword>
<name>A0ABQ3E7C7_9ACTN</name>
<keyword evidence="1" id="KW-1133">Transmembrane helix</keyword>
<gene>
    <name evidence="3" type="ORF">GCM10010346_60000</name>
</gene>
<comment type="caution">
    <text evidence="3">The sequence shown here is derived from an EMBL/GenBank/DDBJ whole genome shotgun (WGS) entry which is preliminary data.</text>
</comment>
<keyword evidence="1" id="KW-0812">Transmembrane</keyword>
<keyword evidence="2" id="KW-0732">Signal</keyword>
<evidence type="ECO:0000313" key="3">
    <source>
        <dbReference type="EMBL" id="GHB28502.1"/>
    </source>
</evidence>
<organism evidence="3 4">
    <name type="scientific">Streptomyces chryseus</name>
    <dbReference type="NCBI Taxonomy" id="68186"/>
    <lineage>
        <taxon>Bacteria</taxon>
        <taxon>Bacillati</taxon>
        <taxon>Actinomycetota</taxon>
        <taxon>Actinomycetes</taxon>
        <taxon>Kitasatosporales</taxon>
        <taxon>Streptomycetaceae</taxon>
        <taxon>Streptomyces</taxon>
    </lineage>
</organism>
<feature type="chain" id="PRO_5046023868" evidence="2">
    <location>
        <begin position="27"/>
        <end position="187"/>
    </location>
</feature>
<reference evidence="4" key="1">
    <citation type="journal article" date="2019" name="Int. J. Syst. Evol. Microbiol.">
        <title>The Global Catalogue of Microorganisms (GCM) 10K type strain sequencing project: providing services to taxonomists for standard genome sequencing and annotation.</title>
        <authorList>
            <consortium name="The Broad Institute Genomics Platform"/>
            <consortium name="The Broad Institute Genome Sequencing Center for Infectious Disease"/>
            <person name="Wu L."/>
            <person name="Ma J."/>
        </authorList>
    </citation>
    <scope>NUCLEOTIDE SEQUENCE [LARGE SCALE GENOMIC DNA]</scope>
    <source>
        <strain evidence="4">JCM 4737</strain>
    </source>
</reference>
<keyword evidence="1" id="KW-0472">Membrane</keyword>
<evidence type="ECO:0000256" key="2">
    <source>
        <dbReference type="SAM" id="SignalP"/>
    </source>
</evidence>
<feature type="transmembrane region" description="Helical" evidence="1">
    <location>
        <begin position="161"/>
        <end position="179"/>
    </location>
</feature>